<dbReference type="EMBL" id="JAHVAH010000001">
    <property type="protein sequence ID" value="MBW0145026.1"/>
    <property type="molecule type" value="Genomic_DNA"/>
</dbReference>
<accession>A0ABS6V631</accession>
<feature type="coiled-coil region" evidence="1">
    <location>
        <begin position="32"/>
        <end position="66"/>
    </location>
</feature>
<dbReference type="Proteomes" id="UP000698028">
    <property type="component" value="Unassembled WGS sequence"/>
</dbReference>
<name>A0ABS6V631_9SPHN</name>
<evidence type="ECO:0000313" key="3">
    <source>
        <dbReference type="Proteomes" id="UP000698028"/>
    </source>
</evidence>
<protein>
    <recommendedName>
        <fullName evidence="4">Phage shock protein B</fullName>
    </recommendedName>
</protein>
<proteinExistence type="predicted"/>
<evidence type="ECO:0000313" key="2">
    <source>
        <dbReference type="EMBL" id="MBW0145026.1"/>
    </source>
</evidence>
<evidence type="ECO:0000256" key="1">
    <source>
        <dbReference type="SAM" id="Coils"/>
    </source>
</evidence>
<keyword evidence="1" id="KW-0175">Coiled coil</keyword>
<keyword evidence="3" id="KW-1185">Reference proteome</keyword>
<comment type="caution">
    <text evidence="2">The sequence shown here is derived from an EMBL/GenBank/DDBJ whole genome shotgun (WGS) entry which is preliminary data.</text>
</comment>
<organism evidence="2 3">
    <name type="scientific">Sphingomicrobium clamense</name>
    <dbReference type="NCBI Taxonomy" id="2851013"/>
    <lineage>
        <taxon>Bacteria</taxon>
        <taxon>Pseudomonadati</taxon>
        <taxon>Pseudomonadota</taxon>
        <taxon>Alphaproteobacteria</taxon>
        <taxon>Sphingomonadales</taxon>
        <taxon>Sphingomonadaceae</taxon>
        <taxon>Sphingomicrobium</taxon>
    </lineage>
</organism>
<sequence length="92" mass="10364">MIFAFVVAIVAIVMFAQVLIAIFGKKKAAPGSPEADERVRELTQENEQLTQQLTAVHDRLETLERIVTDKPSRLEAEIDALKTLSDQREKQD</sequence>
<gene>
    <name evidence="2" type="ORF">KTQ36_06915</name>
</gene>
<reference evidence="2 3" key="1">
    <citation type="submission" date="2021-07" db="EMBL/GenBank/DDBJ databases">
        <title>The draft genome sequence of Sphingomicrobium sp. B8.</title>
        <authorList>
            <person name="Mu L."/>
        </authorList>
    </citation>
    <scope>NUCLEOTIDE SEQUENCE [LARGE SCALE GENOMIC DNA]</scope>
    <source>
        <strain evidence="2 3">B8</strain>
    </source>
</reference>
<dbReference type="RefSeq" id="WP_218632966.1">
    <property type="nucleotide sequence ID" value="NZ_JAHVAH010000001.1"/>
</dbReference>
<evidence type="ECO:0008006" key="4">
    <source>
        <dbReference type="Google" id="ProtNLM"/>
    </source>
</evidence>